<dbReference type="AlphaFoldDB" id="A0A2P4UJI1"/>
<comment type="caution">
    <text evidence="2">The sequence shown here is derived from an EMBL/GenBank/DDBJ whole genome shotgun (WGS) entry which is preliminary data.</text>
</comment>
<keyword evidence="1" id="KW-1133">Transmembrane helix</keyword>
<dbReference type="Proteomes" id="UP000242367">
    <property type="component" value="Unassembled WGS sequence"/>
</dbReference>
<dbReference type="EMBL" id="MTBP01000002">
    <property type="protein sequence ID" value="POM25207.1"/>
    <property type="molecule type" value="Genomic_DNA"/>
</dbReference>
<keyword evidence="3" id="KW-1185">Reference proteome</keyword>
<evidence type="ECO:0000313" key="2">
    <source>
        <dbReference type="EMBL" id="POM25207.1"/>
    </source>
</evidence>
<keyword evidence="1" id="KW-0812">Transmembrane</keyword>
<dbReference type="InterPro" id="IPR019675">
    <property type="entry name" value="DUF2550"/>
</dbReference>
<name>A0A2P4UJI1_9ACTN</name>
<gene>
    <name evidence="2" type="ORF">BTM25_38500</name>
</gene>
<reference evidence="2 3" key="1">
    <citation type="journal article" date="2017" name="Chemistry">
        <title>Isolation, Biosynthesis and Chemical Modifications of Rubterolones A-F: Rare Tropolone Alkaloids from Actinomadura sp. 5-2.</title>
        <authorList>
            <person name="Guo H."/>
            <person name="Benndorf R."/>
            <person name="Leichnitz D."/>
            <person name="Klassen J.L."/>
            <person name="Vollmers J."/>
            <person name="Gorls H."/>
            <person name="Steinacker M."/>
            <person name="Weigel C."/>
            <person name="Dahse H.M."/>
            <person name="Kaster A.K."/>
            <person name="de Beer Z.W."/>
            <person name="Poulsen M."/>
            <person name="Beemelmanns C."/>
        </authorList>
    </citation>
    <scope>NUCLEOTIDE SEQUENCE [LARGE SCALE GENOMIC DNA]</scope>
    <source>
        <strain evidence="2 3">5-2</strain>
    </source>
</reference>
<sequence length="153" mass="16482">MGGHLAADAGSVLAVVVLVAAVLFAVMAVRRRWFVRKGGTVECSLRVCPETGEPGPWRLGIARYQGDTLHWHRVFGFRARPRQVIHRRGLVVSGRRAPGDREAEGLLPGVEVIAVRDGGTRLELAMGASALTGFLSWLEAAPPGFPVDIPQPE</sequence>
<dbReference type="RefSeq" id="WP_103564237.1">
    <property type="nucleotide sequence ID" value="NZ_MTBP01000002.1"/>
</dbReference>
<evidence type="ECO:0000313" key="3">
    <source>
        <dbReference type="Proteomes" id="UP000242367"/>
    </source>
</evidence>
<feature type="transmembrane region" description="Helical" evidence="1">
    <location>
        <begin position="12"/>
        <end position="29"/>
    </location>
</feature>
<evidence type="ECO:0000256" key="1">
    <source>
        <dbReference type="SAM" id="Phobius"/>
    </source>
</evidence>
<evidence type="ECO:0008006" key="4">
    <source>
        <dbReference type="Google" id="ProtNLM"/>
    </source>
</evidence>
<organism evidence="2 3">
    <name type="scientific">Actinomadura rubteroloni</name>
    <dbReference type="NCBI Taxonomy" id="1926885"/>
    <lineage>
        <taxon>Bacteria</taxon>
        <taxon>Bacillati</taxon>
        <taxon>Actinomycetota</taxon>
        <taxon>Actinomycetes</taxon>
        <taxon>Streptosporangiales</taxon>
        <taxon>Thermomonosporaceae</taxon>
        <taxon>Actinomadura</taxon>
    </lineage>
</organism>
<protein>
    <recommendedName>
        <fullName evidence="4">DUF2550 family protein</fullName>
    </recommendedName>
</protein>
<proteinExistence type="predicted"/>
<accession>A0A2P4UJI1</accession>
<dbReference type="Pfam" id="PF10739">
    <property type="entry name" value="DUF2550"/>
    <property type="match status" value="1"/>
</dbReference>
<keyword evidence="1" id="KW-0472">Membrane</keyword>